<dbReference type="AlphaFoldDB" id="A0A511W4F1"/>
<protein>
    <submittedName>
        <fullName evidence="3">Sugar transporter</fullName>
    </submittedName>
</protein>
<feature type="transmembrane region" description="Helical" evidence="2">
    <location>
        <begin position="87"/>
        <end position="109"/>
    </location>
</feature>
<evidence type="ECO:0000256" key="1">
    <source>
        <dbReference type="SAM" id="MobiDB-lite"/>
    </source>
</evidence>
<evidence type="ECO:0000313" key="4">
    <source>
        <dbReference type="Proteomes" id="UP000321440"/>
    </source>
</evidence>
<feature type="transmembrane region" description="Helical" evidence="2">
    <location>
        <begin position="194"/>
        <end position="213"/>
    </location>
</feature>
<keyword evidence="3" id="KW-0813">Transport</keyword>
<keyword evidence="4" id="KW-1185">Reference proteome</keyword>
<accession>A0A511W4F1</accession>
<dbReference type="Pfam" id="PF13347">
    <property type="entry name" value="MFS_2"/>
    <property type="match status" value="1"/>
</dbReference>
<dbReference type="EMBL" id="BJYA01000012">
    <property type="protein sequence ID" value="GEN45984.1"/>
    <property type="molecule type" value="Genomic_DNA"/>
</dbReference>
<dbReference type="RefSeq" id="WP_146816389.1">
    <property type="nucleotide sequence ID" value="NZ_BJYA01000012.1"/>
</dbReference>
<evidence type="ECO:0000256" key="2">
    <source>
        <dbReference type="SAM" id="Phobius"/>
    </source>
</evidence>
<keyword evidence="2" id="KW-0472">Membrane</keyword>
<feature type="transmembrane region" description="Helical" evidence="2">
    <location>
        <begin position="341"/>
        <end position="359"/>
    </location>
</feature>
<dbReference type="GO" id="GO:0005886">
    <property type="term" value="C:plasma membrane"/>
    <property type="evidence" value="ECO:0007669"/>
    <property type="project" value="TreeGrafter"/>
</dbReference>
<feature type="transmembrane region" description="Helical" evidence="2">
    <location>
        <begin position="286"/>
        <end position="305"/>
    </location>
</feature>
<keyword evidence="2" id="KW-1133">Transmembrane helix</keyword>
<name>A0A511W4F1_9BACI</name>
<feature type="compositionally biased region" description="Basic and acidic residues" evidence="1">
    <location>
        <begin position="496"/>
        <end position="509"/>
    </location>
</feature>
<evidence type="ECO:0000313" key="3">
    <source>
        <dbReference type="EMBL" id="GEN45984.1"/>
    </source>
</evidence>
<feature type="transmembrane region" description="Helical" evidence="2">
    <location>
        <begin position="32"/>
        <end position="55"/>
    </location>
</feature>
<feature type="transmembrane region" description="Helical" evidence="2">
    <location>
        <begin position="258"/>
        <end position="280"/>
    </location>
</feature>
<dbReference type="InterPro" id="IPR039672">
    <property type="entry name" value="MFS_2"/>
</dbReference>
<dbReference type="GO" id="GO:0008643">
    <property type="term" value="P:carbohydrate transport"/>
    <property type="evidence" value="ECO:0007669"/>
    <property type="project" value="InterPro"/>
</dbReference>
<dbReference type="PANTHER" id="PTHR11328">
    <property type="entry name" value="MAJOR FACILITATOR SUPERFAMILY DOMAIN-CONTAINING PROTEIN"/>
    <property type="match status" value="1"/>
</dbReference>
<reference evidence="3 4" key="1">
    <citation type="submission" date="2019-07" db="EMBL/GenBank/DDBJ databases">
        <title>Whole genome shotgun sequence of Alkalibacillus haloalkaliphilus NBRC 103110.</title>
        <authorList>
            <person name="Hosoyama A."/>
            <person name="Uohara A."/>
            <person name="Ohji S."/>
            <person name="Ichikawa N."/>
        </authorList>
    </citation>
    <scope>NUCLEOTIDE SEQUENCE [LARGE SCALE GENOMIC DNA]</scope>
    <source>
        <strain evidence="3 4">NBRC 103110</strain>
    </source>
</reference>
<keyword evidence="3" id="KW-0762">Sugar transport</keyword>
<feature type="transmembrane region" description="Helical" evidence="2">
    <location>
        <begin position="437"/>
        <end position="463"/>
    </location>
</feature>
<dbReference type="OrthoDB" id="9764596at2"/>
<dbReference type="InterPro" id="IPR036259">
    <property type="entry name" value="MFS_trans_sf"/>
</dbReference>
<feature type="region of interest" description="Disordered" evidence="1">
    <location>
        <begin position="485"/>
        <end position="509"/>
    </location>
</feature>
<feature type="transmembrane region" description="Helical" evidence="2">
    <location>
        <begin position="404"/>
        <end position="422"/>
    </location>
</feature>
<organism evidence="3 4">
    <name type="scientific">Alkalibacillus haloalkaliphilus</name>
    <dbReference type="NCBI Taxonomy" id="94136"/>
    <lineage>
        <taxon>Bacteria</taxon>
        <taxon>Bacillati</taxon>
        <taxon>Bacillota</taxon>
        <taxon>Bacilli</taxon>
        <taxon>Bacillales</taxon>
        <taxon>Bacillaceae</taxon>
        <taxon>Alkalibacillus</taxon>
    </lineage>
</organism>
<keyword evidence="2" id="KW-0812">Transmembrane</keyword>
<comment type="caution">
    <text evidence="3">The sequence shown here is derived from an EMBL/GenBank/DDBJ whole genome shotgun (WGS) entry which is preliminary data.</text>
</comment>
<proteinExistence type="predicted"/>
<dbReference type="SUPFAM" id="SSF103473">
    <property type="entry name" value="MFS general substrate transporter"/>
    <property type="match status" value="1"/>
</dbReference>
<dbReference type="PANTHER" id="PTHR11328:SF24">
    <property type="entry name" value="MAJOR FACILITATOR SUPERFAMILY (MFS) PROFILE DOMAIN-CONTAINING PROTEIN"/>
    <property type="match status" value="1"/>
</dbReference>
<feature type="transmembrane region" description="Helical" evidence="2">
    <location>
        <begin position="115"/>
        <end position="133"/>
    </location>
</feature>
<dbReference type="GO" id="GO:0015293">
    <property type="term" value="F:symporter activity"/>
    <property type="evidence" value="ECO:0007669"/>
    <property type="project" value="InterPro"/>
</dbReference>
<feature type="transmembrane region" description="Helical" evidence="2">
    <location>
        <begin position="317"/>
        <end position="335"/>
    </location>
</feature>
<feature type="transmembrane region" description="Helical" evidence="2">
    <location>
        <begin position="154"/>
        <end position="174"/>
    </location>
</feature>
<gene>
    <name evidence="3" type="ORF">AHA02nite_17600</name>
</gene>
<sequence>MGASITGNEQNYHQAKLWQIAFFALNNTATNIYLFALGFVTYYATGVAGLAVVVVSTILAAMRAFDAITDPLIGFIIDKTETKFGKFMPIMIIGNIVLASSFFLMYNIHGLPENLQLFAFIFIHAIYIIGYTMQTNVTRAAQTVLTNHPKQRPLFSIFDSVYNILLFSLGQVYVSSYLVGKHGEDFPLSLFVELNTFVILLSALFTILAVIGIKAKDRKEFYGLADLSMKVRFRDFWPIIKGNRPLQMLVLSASTDKLAATMMQQQVVMVMLFGILLGNFALSGTYALLTIAPSLLITYIGVVYARKVGLKKTLVRASWLGVIALTVLSVILVVADNPSSANFEAIGFLTIAFVVLYSIGRGVSTLTPSIVIPMIADTSDYETYKTGRYVPGMISSLFSFVDKLVSSLAPALAGFIVALIGYQNEFPQIGEPLTEPLLYATIFAAFGVPILGWLISIIAMKFYKLDGETMKEIQAKIAEVKEEKSEVASSSNDGGSEDKTLVASNEEKK</sequence>
<dbReference type="Proteomes" id="UP000321440">
    <property type="component" value="Unassembled WGS sequence"/>
</dbReference>